<name>A0A2N3LDZ1_9BACI</name>
<comment type="caution">
    <text evidence="1">The sequence shown here is derived from an EMBL/GenBank/DDBJ whole genome shotgun (WGS) entry which is preliminary data.</text>
</comment>
<dbReference type="EMBL" id="PIQO01000028">
    <property type="protein sequence ID" value="PKR82795.1"/>
    <property type="molecule type" value="Genomic_DNA"/>
</dbReference>
<protein>
    <submittedName>
        <fullName evidence="1">Uncharacterized protein</fullName>
    </submittedName>
</protein>
<sequence>MVFRLAVLEAGIQIIHNNIGLGYESLAIFGKVETKELECFMENSEILTEQKKLVVAIRIMYLHFILKEKYTVVICSD</sequence>
<dbReference type="Proteomes" id="UP000233440">
    <property type="component" value="Unassembled WGS sequence"/>
</dbReference>
<proteinExistence type="predicted"/>
<organism evidence="1 2">
    <name type="scientific">Heyndrickxia camelliae</name>
    <dbReference type="NCBI Taxonomy" id="1707093"/>
    <lineage>
        <taxon>Bacteria</taxon>
        <taxon>Bacillati</taxon>
        <taxon>Bacillota</taxon>
        <taxon>Bacilli</taxon>
        <taxon>Bacillales</taxon>
        <taxon>Bacillaceae</taxon>
        <taxon>Heyndrickxia</taxon>
    </lineage>
</organism>
<dbReference type="InterPro" id="IPR046930">
    <property type="entry name" value="HTH_60"/>
</dbReference>
<evidence type="ECO:0000313" key="1">
    <source>
        <dbReference type="EMBL" id="PKR82795.1"/>
    </source>
</evidence>
<evidence type="ECO:0000313" key="2">
    <source>
        <dbReference type="Proteomes" id="UP000233440"/>
    </source>
</evidence>
<reference evidence="1 2" key="1">
    <citation type="submission" date="2017-11" db="EMBL/GenBank/DDBJ databases">
        <title>Bacillus camelliae sp. nov., isolated from pu'er tea.</title>
        <authorList>
            <person name="Niu L."/>
        </authorList>
    </citation>
    <scope>NUCLEOTIDE SEQUENCE [LARGE SCALE GENOMIC DNA]</scope>
    <source>
        <strain evidence="1 2">7578-1</strain>
    </source>
</reference>
<gene>
    <name evidence="1" type="ORF">CWO92_22670</name>
</gene>
<dbReference type="Pfam" id="PF20317">
    <property type="entry name" value="HTH_60"/>
    <property type="match status" value="1"/>
</dbReference>
<keyword evidence="2" id="KW-1185">Reference proteome</keyword>
<accession>A0A2N3LDZ1</accession>
<dbReference type="AlphaFoldDB" id="A0A2N3LDZ1"/>
<dbReference type="RefSeq" id="WP_101356485.1">
    <property type="nucleotide sequence ID" value="NZ_PIQO01000028.1"/>
</dbReference>